<reference evidence="2" key="1">
    <citation type="submission" date="2023-06" db="EMBL/GenBank/DDBJ databases">
        <title>Comparative genomics of Bacillaceae isolates and their secondary metabolite potential.</title>
        <authorList>
            <person name="Song L."/>
            <person name="Nielsen L.J."/>
            <person name="Mohite O."/>
            <person name="Xu X."/>
            <person name="Weber T."/>
            <person name="Kovacs A.T."/>
        </authorList>
    </citation>
    <scope>NUCLEOTIDE SEQUENCE</scope>
    <source>
        <strain evidence="2">D8_B_37</strain>
    </source>
</reference>
<dbReference type="AlphaFoldDB" id="A0AAW7II38"/>
<gene>
    <name evidence="2" type="ORF">QUF89_01465</name>
</gene>
<dbReference type="Gene3D" id="3.40.630.30">
    <property type="match status" value="1"/>
</dbReference>
<dbReference type="EMBL" id="JAUCEY010000006">
    <property type="protein sequence ID" value="MDM5450921.1"/>
    <property type="molecule type" value="Genomic_DNA"/>
</dbReference>
<dbReference type="InterPro" id="IPR016181">
    <property type="entry name" value="Acyl_CoA_acyltransferase"/>
</dbReference>
<feature type="domain" description="N-acetyltransferase" evidence="1">
    <location>
        <begin position="1"/>
        <end position="165"/>
    </location>
</feature>
<comment type="caution">
    <text evidence="2">The sequence shown here is derived from an EMBL/GenBank/DDBJ whole genome shotgun (WGS) entry which is preliminary data.</text>
</comment>
<dbReference type="GO" id="GO:0016747">
    <property type="term" value="F:acyltransferase activity, transferring groups other than amino-acyl groups"/>
    <property type="evidence" value="ECO:0007669"/>
    <property type="project" value="InterPro"/>
</dbReference>
<dbReference type="Proteomes" id="UP001234602">
    <property type="component" value="Unassembled WGS sequence"/>
</dbReference>
<name>A0AAW7II38_9BACI</name>
<dbReference type="PROSITE" id="PS51186">
    <property type="entry name" value="GNAT"/>
    <property type="match status" value="1"/>
</dbReference>
<keyword evidence="2" id="KW-0808">Transferase</keyword>
<dbReference type="SUPFAM" id="SSF55729">
    <property type="entry name" value="Acyl-CoA N-acyltransferases (Nat)"/>
    <property type="match status" value="1"/>
</dbReference>
<dbReference type="EC" id="2.-.-.-" evidence="2"/>
<accession>A0AAW7II38</accession>
<dbReference type="CDD" id="cd04301">
    <property type="entry name" value="NAT_SF"/>
    <property type="match status" value="1"/>
</dbReference>
<dbReference type="PANTHER" id="PTHR43415:SF3">
    <property type="entry name" value="GNAT-FAMILY ACETYLTRANSFERASE"/>
    <property type="match status" value="1"/>
</dbReference>
<protein>
    <submittedName>
        <fullName evidence="2">GNAT family protein</fullName>
        <ecNumber evidence="2">2.-.-.-</ecNumber>
    </submittedName>
</protein>
<evidence type="ECO:0000313" key="3">
    <source>
        <dbReference type="Proteomes" id="UP001234602"/>
    </source>
</evidence>
<proteinExistence type="predicted"/>
<evidence type="ECO:0000259" key="1">
    <source>
        <dbReference type="PROSITE" id="PS51186"/>
    </source>
</evidence>
<organism evidence="2 3">
    <name type="scientific">Peribacillus simplex</name>
    <dbReference type="NCBI Taxonomy" id="1478"/>
    <lineage>
        <taxon>Bacteria</taxon>
        <taxon>Bacillati</taxon>
        <taxon>Bacillota</taxon>
        <taxon>Bacilli</taxon>
        <taxon>Bacillales</taxon>
        <taxon>Bacillaceae</taxon>
        <taxon>Peribacillus</taxon>
    </lineage>
</organism>
<dbReference type="RefSeq" id="WP_289319112.1">
    <property type="nucleotide sequence ID" value="NZ_JAUCEY010000006.1"/>
</dbReference>
<dbReference type="InterPro" id="IPR000182">
    <property type="entry name" value="GNAT_dom"/>
</dbReference>
<sequence>MKVRLLTPSDAESYWALRIEGLKNYPEAFATSYEEAINKENPIEQVANNLKTKGNFTFGAFDEYEELIGVVTLIQEQHKKLQHRANIFAMYVTSKKSGLGVGKTLLTEAINKAKEIEDVEKINLTVVTSNQKAKNLYANLGFKVFGFEEKALKVNGVYYDEEHMVLCLEK</sequence>
<evidence type="ECO:0000313" key="2">
    <source>
        <dbReference type="EMBL" id="MDM5450921.1"/>
    </source>
</evidence>
<dbReference type="Pfam" id="PF13420">
    <property type="entry name" value="Acetyltransf_4"/>
    <property type="match status" value="1"/>
</dbReference>
<dbReference type="PANTHER" id="PTHR43415">
    <property type="entry name" value="SPERMIDINE N(1)-ACETYLTRANSFERASE"/>
    <property type="match status" value="1"/>
</dbReference>